<feature type="domain" description="AB hydrolase-1" evidence="1">
    <location>
        <begin position="25"/>
        <end position="281"/>
    </location>
</feature>
<reference evidence="2" key="1">
    <citation type="submission" date="2020-10" db="EMBL/GenBank/DDBJ databases">
        <title>Microbiome of the Black Sea water column analyzed by genome centric metagenomics.</title>
        <authorList>
            <person name="Cabello-Yeves P.J."/>
            <person name="Callieri C."/>
            <person name="Picazo A."/>
            <person name="Mehrshad M."/>
            <person name="Haro-Moreno J.M."/>
            <person name="Roda-Garcia J."/>
            <person name="Dzembekova N."/>
            <person name="Slabakova V."/>
            <person name="Slabakova N."/>
            <person name="Moncheva S."/>
            <person name="Rodriguez-Valera F."/>
        </authorList>
    </citation>
    <scope>NUCLEOTIDE SEQUENCE</scope>
    <source>
        <strain evidence="2">BS30m-G43</strain>
    </source>
</reference>
<dbReference type="EMBL" id="JADHSG010000001">
    <property type="protein sequence ID" value="MBL6902810.1"/>
    <property type="molecule type" value="Genomic_DNA"/>
</dbReference>
<dbReference type="AlphaFoldDB" id="A0A937J6U9"/>
<name>A0A937J6U9_9GAMM</name>
<gene>
    <name evidence="2" type="ORF">ISR29_01235</name>
</gene>
<keyword evidence="2" id="KW-0378">Hydrolase</keyword>
<dbReference type="Gene3D" id="3.40.50.1820">
    <property type="entry name" value="alpha/beta hydrolase"/>
    <property type="match status" value="1"/>
</dbReference>
<protein>
    <submittedName>
        <fullName evidence="2">Alpha/beta hydrolase</fullName>
    </submittedName>
</protein>
<dbReference type="Proteomes" id="UP000705230">
    <property type="component" value="Unassembled WGS sequence"/>
</dbReference>
<dbReference type="GO" id="GO:0016787">
    <property type="term" value="F:hydrolase activity"/>
    <property type="evidence" value="ECO:0007669"/>
    <property type="project" value="UniProtKB-KW"/>
</dbReference>
<dbReference type="PANTHER" id="PTHR43433">
    <property type="entry name" value="HYDROLASE, ALPHA/BETA FOLD FAMILY PROTEIN"/>
    <property type="match status" value="1"/>
</dbReference>
<dbReference type="PANTHER" id="PTHR43433:SF5">
    <property type="entry name" value="AB HYDROLASE-1 DOMAIN-CONTAINING PROTEIN"/>
    <property type="match status" value="1"/>
</dbReference>
<evidence type="ECO:0000313" key="2">
    <source>
        <dbReference type="EMBL" id="MBL6902810.1"/>
    </source>
</evidence>
<comment type="caution">
    <text evidence="2">The sequence shown here is derived from an EMBL/GenBank/DDBJ whole genome shotgun (WGS) entry which is preliminary data.</text>
</comment>
<dbReference type="InterPro" id="IPR029058">
    <property type="entry name" value="AB_hydrolase_fold"/>
</dbReference>
<evidence type="ECO:0000259" key="1">
    <source>
        <dbReference type="Pfam" id="PF12697"/>
    </source>
</evidence>
<organism evidence="2 3">
    <name type="scientific">SAR86 cluster bacterium</name>
    <dbReference type="NCBI Taxonomy" id="2030880"/>
    <lineage>
        <taxon>Bacteria</taxon>
        <taxon>Pseudomonadati</taxon>
        <taxon>Pseudomonadota</taxon>
        <taxon>Gammaproteobacteria</taxon>
        <taxon>SAR86 cluster</taxon>
    </lineage>
</organism>
<dbReference type="InterPro" id="IPR000073">
    <property type="entry name" value="AB_hydrolase_1"/>
</dbReference>
<dbReference type="Pfam" id="PF12697">
    <property type="entry name" value="Abhydrolase_6"/>
    <property type="match status" value="1"/>
</dbReference>
<accession>A0A937J6U9</accession>
<sequence length="292" mass="32750">MYKKSNNSNYYLHNFSSIDYSKDSVLMVPGAGMDHRIVRDIKLDASKFNETLAIDLPHHGYSTGPKLSSIEDYASGIEEVLDDMDLSKFHLCGHSMGGLIALRLAFNKRLQFKTVNILNASCPMFVGGALLDDSRKNLDSAMDMLTTYGVNQPPKAKASGPMFGTMGSGFYQKKSDLINTPYGSKKIVDKLDDEVDLYALKKLFNQITKDILNNDLTACKNFSVSEEEISSYEKQINFVLGEKDKLIPLKYVEKFCEGLKKSEILILENLSHFTFYEDPTKLSTELGKLLSK</sequence>
<dbReference type="SUPFAM" id="SSF53474">
    <property type="entry name" value="alpha/beta-Hydrolases"/>
    <property type="match status" value="1"/>
</dbReference>
<evidence type="ECO:0000313" key="3">
    <source>
        <dbReference type="Proteomes" id="UP000705230"/>
    </source>
</evidence>
<proteinExistence type="predicted"/>
<dbReference type="InterPro" id="IPR050471">
    <property type="entry name" value="AB_hydrolase"/>
</dbReference>